<accession>A0A848B6I8</accession>
<dbReference type="Gene3D" id="2.40.100.10">
    <property type="entry name" value="Cyclophilin-like"/>
    <property type="match status" value="1"/>
</dbReference>
<dbReference type="InterPro" id="IPR013785">
    <property type="entry name" value="Aldolase_TIM"/>
</dbReference>
<dbReference type="PANTHER" id="PTHR38435:SF2">
    <property type="entry name" value="DUF871 DOMAIN-CONTAINING PROTEIN"/>
    <property type="match status" value="1"/>
</dbReference>
<dbReference type="AlphaFoldDB" id="A0A848B6I8"/>
<dbReference type="Pfam" id="PF19200">
    <property type="entry name" value="MupG_N"/>
    <property type="match status" value="1"/>
</dbReference>
<sequence>MQNGISIYPGLDNTLSENLALIETAAALGLPRLFTSLHIPETDPDALKRELGVLLKAACAHHMEIISDVSPATLTLLGLKEFNLSAFRMLGITTLRLDDGFTCEDIARLSHNSQHIRLQLNASTMTGRLLQKLVDAKTDFSSIDALHNFYPRTGTGLSEETLARKTAMLHKAGIRVGAFLPSLAGRRRSPLRDGLPTLEDHRAMPTSLAARHLVALGIDSVFLADALPTDEELRCLASLEDNQVVLAADLLTRDAAQKHLLTQTFTARIDEARDAVRAQESRRLLQGNIAPEHTAERPCGAVTIDNSGYGRYMGELEIIKNGQPADSRVNVAAQVKESDRFLIDYISPGRRFSLFFPA</sequence>
<gene>
    <name evidence="3" type="ORF">HF878_08870</name>
</gene>
<proteinExistence type="predicted"/>
<organism evidence="3 4">
    <name type="scientific">Selenomonas bovis</name>
    <dbReference type="NCBI Taxonomy" id="416586"/>
    <lineage>
        <taxon>Bacteria</taxon>
        <taxon>Bacillati</taxon>
        <taxon>Bacillota</taxon>
        <taxon>Negativicutes</taxon>
        <taxon>Selenomonadales</taxon>
        <taxon>Selenomonadaceae</taxon>
        <taxon>Selenomonas</taxon>
    </lineage>
</organism>
<dbReference type="RefSeq" id="WP_170077862.1">
    <property type="nucleotide sequence ID" value="NZ_JABAFA010000038.1"/>
</dbReference>
<dbReference type="PANTHER" id="PTHR38435">
    <property type="match status" value="1"/>
</dbReference>
<evidence type="ECO:0000259" key="1">
    <source>
        <dbReference type="Pfam" id="PF05913"/>
    </source>
</evidence>
<evidence type="ECO:0000259" key="2">
    <source>
        <dbReference type="Pfam" id="PF19200"/>
    </source>
</evidence>
<keyword evidence="4" id="KW-1185">Reference proteome</keyword>
<dbReference type="SUPFAM" id="SSF50891">
    <property type="entry name" value="Cyclophilin-like"/>
    <property type="match status" value="1"/>
</dbReference>
<dbReference type="InterPro" id="IPR029000">
    <property type="entry name" value="Cyclophilin-like_dom_sf"/>
</dbReference>
<dbReference type="Gene3D" id="3.20.20.70">
    <property type="entry name" value="Aldolase class I"/>
    <property type="match status" value="1"/>
</dbReference>
<dbReference type="InterPro" id="IPR043797">
    <property type="entry name" value="MupG_N"/>
</dbReference>
<dbReference type="InterPro" id="IPR043894">
    <property type="entry name" value="MupG_C"/>
</dbReference>
<name>A0A848B6I8_9FIRM</name>
<comment type="caution">
    <text evidence="3">The sequence shown here is derived from an EMBL/GenBank/DDBJ whole genome shotgun (WGS) entry which is preliminary data.</text>
</comment>
<dbReference type="Pfam" id="PF05913">
    <property type="entry name" value="MupG_C"/>
    <property type="match status" value="1"/>
</dbReference>
<dbReference type="Proteomes" id="UP000543804">
    <property type="component" value="Unassembled WGS sequence"/>
</dbReference>
<dbReference type="InterPro" id="IPR017853">
    <property type="entry name" value="GH"/>
</dbReference>
<feature type="domain" description="6-phospho-N-acetylmuramidase N-terminal" evidence="2">
    <location>
        <begin position="4"/>
        <end position="236"/>
    </location>
</feature>
<feature type="domain" description="6-phospho-N-acetylmuramidase C-terminal" evidence="1">
    <location>
        <begin position="254"/>
        <end position="354"/>
    </location>
</feature>
<protein>
    <submittedName>
        <fullName evidence="3">DUF871 domain-containing protein</fullName>
    </submittedName>
</protein>
<dbReference type="InterPro" id="IPR008589">
    <property type="entry name" value="MupG"/>
</dbReference>
<evidence type="ECO:0000313" key="4">
    <source>
        <dbReference type="Proteomes" id="UP000543804"/>
    </source>
</evidence>
<dbReference type="EMBL" id="JABAFA010000038">
    <property type="protein sequence ID" value="NMD99573.1"/>
    <property type="molecule type" value="Genomic_DNA"/>
</dbReference>
<dbReference type="SUPFAM" id="SSF51445">
    <property type="entry name" value="(Trans)glycosidases"/>
    <property type="match status" value="1"/>
</dbReference>
<evidence type="ECO:0000313" key="3">
    <source>
        <dbReference type="EMBL" id="NMD99573.1"/>
    </source>
</evidence>
<reference evidence="3 4" key="1">
    <citation type="submission" date="2020-04" db="EMBL/GenBank/DDBJ databases">
        <authorList>
            <person name="Hitch T.C.A."/>
            <person name="Wylensek D."/>
            <person name="Clavel T."/>
        </authorList>
    </citation>
    <scope>NUCLEOTIDE SEQUENCE [LARGE SCALE GENOMIC DNA]</scope>
    <source>
        <strain evidence="3 4">PG-130-P53-12</strain>
    </source>
</reference>